<proteinExistence type="predicted"/>
<dbReference type="InterPro" id="IPR036770">
    <property type="entry name" value="Ankyrin_rpt-contain_sf"/>
</dbReference>
<accession>A0A5J5BS71</accession>
<dbReference type="Gene3D" id="3.80.10.10">
    <property type="entry name" value="Ribonuclease Inhibitor"/>
    <property type="match status" value="1"/>
</dbReference>
<protein>
    <submittedName>
        <fullName evidence="1">Uncharacterized protein</fullName>
    </submittedName>
</protein>
<gene>
    <name evidence="1" type="ORF">F0562_022609</name>
</gene>
<sequence length="235" mass="25003">MLSLVLGSEITSASVAAIASSYSNLELLGLSGSSISDSGIGMICNMSPETLSRLLLALYPNISSSGIQFATAQLPLLELMNCGKTIYDPNFPSPTSEEISDCCQDMLVETIQNQQSDDKGSSSVDVLKLILSQPEVDVNLSCGLNKSTALHCVAPSGSVVQLLLSAGVDSNFMDANGHHPVDVIIVLPKFPGIKACLEELLMNNISDHNIDKHNLWVSIASSNSKFTNTLFIARE</sequence>
<evidence type="ECO:0000313" key="2">
    <source>
        <dbReference type="Proteomes" id="UP000325577"/>
    </source>
</evidence>
<evidence type="ECO:0000313" key="1">
    <source>
        <dbReference type="EMBL" id="KAA8544597.1"/>
    </source>
</evidence>
<dbReference type="SUPFAM" id="SSF52047">
    <property type="entry name" value="RNI-like"/>
    <property type="match status" value="1"/>
</dbReference>
<dbReference type="OrthoDB" id="1743146at2759"/>
<dbReference type="SUPFAM" id="SSF48403">
    <property type="entry name" value="Ankyrin repeat"/>
    <property type="match status" value="1"/>
</dbReference>
<name>A0A5J5BS71_9ASTE</name>
<dbReference type="EMBL" id="CM018034">
    <property type="protein sequence ID" value="KAA8544597.1"/>
    <property type="molecule type" value="Genomic_DNA"/>
</dbReference>
<dbReference type="InterPro" id="IPR032675">
    <property type="entry name" value="LRR_dom_sf"/>
</dbReference>
<dbReference type="Gene3D" id="1.25.40.20">
    <property type="entry name" value="Ankyrin repeat-containing domain"/>
    <property type="match status" value="1"/>
</dbReference>
<dbReference type="Proteomes" id="UP000325577">
    <property type="component" value="Linkage Group LG11"/>
</dbReference>
<reference evidence="1 2" key="1">
    <citation type="submission" date="2019-09" db="EMBL/GenBank/DDBJ databases">
        <title>A chromosome-level genome assembly of the Chinese tupelo Nyssa sinensis.</title>
        <authorList>
            <person name="Yang X."/>
            <person name="Kang M."/>
            <person name="Yang Y."/>
            <person name="Xiong H."/>
            <person name="Wang M."/>
            <person name="Zhang Z."/>
            <person name="Wang Z."/>
            <person name="Wu H."/>
            <person name="Ma T."/>
            <person name="Liu J."/>
            <person name="Xi Z."/>
        </authorList>
    </citation>
    <scope>NUCLEOTIDE SEQUENCE [LARGE SCALE GENOMIC DNA]</scope>
    <source>
        <strain evidence="1">J267</strain>
        <tissue evidence="1">Leaf</tissue>
    </source>
</reference>
<keyword evidence="2" id="KW-1185">Reference proteome</keyword>
<dbReference type="AlphaFoldDB" id="A0A5J5BS71"/>
<organism evidence="1 2">
    <name type="scientific">Nyssa sinensis</name>
    <dbReference type="NCBI Taxonomy" id="561372"/>
    <lineage>
        <taxon>Eukaryota</taxon>
        <taxon>Viridiplantae</taxon>
        <taxon>Streptophyta</taxon>
        <taxon>Embryophyta</taxon>
        <taxon>Tracheophyta</taxon>
        <taxon>Spermatophyta</taxon>
        <taxon>Magnoliopsida</taxon>
        <taxon>eudicotyledons</taxon>
        <taxon>Gunneridae</taxon>
        <taxon>Pentapetalae</taxon>
        <taxon>asterids</taxon>
        <taxon>Cornales</taxon>
        <taxon>Nyssaceae</taxon>
        <taxon>Nyssa</taxon>
    </lineage>
</organism>